<dbReference type="GO" id="GO:0004497">
    <property type="term" value="F:monooxygenase activity"/>
    <property type="evidence" value="ECO:0007669"/>
    <property type="project" value="UniProtKB-KW"/>
</dbReference>
<dbReference type="Pfam" id="PF00487">
    <property type="entry name" value="FA_desaturase"/>
    <property type="match status" value="1"/>
</dbReference>
<keyword evidence="13" id="KW-1185">Reference proteome</keyword>
<dbReference type="CDD" id="cd03512">
    <property type="entry name" value="Alkane-hydroxylase"/>
    <property type="match status" value="1"/>
</dbReference>
<reference evidence="12 13" key="1">
    <citation type="submission" date="2015-07" db="EMBL/GenBank/DDBJ databases">
        <authorList>
            <person name="Noorani M."/>
        </authorList>
    </citation>
    <scope>NUCLEOTIDE SEQUENCE [LARGE SCALE GENOMIC DNA]</scope>
    <source>
        <strain evidence="12 13">KCTC 42284</strain>
    </source>
</reference>
<keyword evidence="8" id="KW-0560">Oxidoreductase</keyword>
<keyword evidence="4" id="KW-0997">Cell inner membrane</keyword>
<sequence length="377" mass="42786">MNSIPAQMSAPAAYRDRKRYAWLLSVLYPPLPLYAVGLHHLTGQEAWFLLPLLLTYGLIPLLDYLLGEDAGNPPEAAVPELQADRYYRWLTWLTVPLHLITLVVACAYAVTAGLGLSAFLLLALVTGLASGMAVNTAHEMGHHRHPVDQALSRIALAVPFYGHFTVEHNYGHHKQVATPEDSASARLGETIYGFALREIPGGLKRAWRIERARLARRGRSIFSLHNTILQSNLIALLLQGALIWLLGWPALVFLLVHNLVAWFQLTSANYVEHYGLLRRRLADGRYERCQPHHSWNSNHVMSNLLLFHLERHSDHHAHPGRRYQCLRDFDDVPRLPSGYFGMFLLAYLPPLWFRVMNPRLMELPHVDGELARVNRGN</sequence>
<name>A0A0K0XY64_9GAMM</name>
<evidence type="ECO:0000256" key="7">
    <source>
        <dbReference type="ARBA" id="ARBA00022989"/>
    </source>
</evidence>
<evidence type="ECO:0000256" key="6">
    <source>
        <dbReference type="ARBA" id="ARBA00022723"/>
    </source>
</evidence>
<dbReference type="AlphaFoldDB" id="A0A0K0XY64"/>
<keyword evidence="9" id="KW-0408">Iron</keyword>
<evidence type="ECO:0000256" key="3">
    <source>
        <dbReference type="ARBA" id="ARBA00022475"/>
    </source>
</evidence>
<keyword evidence="6" id="KW-0479">Metal-binding</keyword>
<evidence type="ECO:0000256" key="4">
    <source>
        <dbReference type="ARBA" id="ARBA00022519"/>
    </source>
</evidence>
<dbReference type="GO" id="GO:0005886">
    <property type="term" value="C:plasma membrane"/>
    <property type="evidence" value="ECO:0007669"/>
    <property type="project" value="UniProtKB-SubCell"/>
</dbReference>
<dbReference type="KEGG" id="wma:WM2015_2247"/>
<protein>
    <submittedName>
        <fullName evidence="12">Alkane 1-monooxygenase</fullName>
    </submittedName>
</protein>
<evidence type="ECO:0000313" key="12">
    <source>
        <dbReference type="EMBL" id="AKS42610.1"/>
    </source>
</evidence>
<evidence type="ECO:0000256" key="1">
    <source>
        <dbReference type="ARBA" id="ARBA00004429"/>
    </source>
</evidence>
<evidence type="ECO:0000256" key="11">
    <source>
        <dbReference type="ARBA" id="ARBA00023136"/>
    </source>
</evidence>
<evidence type="ECO:0000256" key="9">
    <source>
        <dbReference type="ARBA" id="ARBA00023004"/>
    </source>
</evidence>
<evidence type="ECO:0000256" key="2">
    <source>
        <dbReference type="ARBA" id="ARBA00010823"/>
    </source>
</evidence>
<dbReference type="GO" id="GO:0046872">
    <property type="term" value="F:metal ion binding"/>
    <property type="evidence" value="ECO:0007669"/>
    <property type="project" value="UniProtKB-KW"/>
</dbReference>
<comment type="similarity">
    <text evidence="2">Belongs to the fatty acid desaturase type 1 family. AlkB subfamily.</text>
</comment>
<keyword evidence="3" id="KW-1003">Cell membrane</keyword>
<dbReference type="STRING" id="1579979.WM2015_2247"/>
<dbReference type="EMBL" id="CP012154">
    <property type="protein sequence ID" value="AKS42610.1"/>
    <property type="molecule type" value="Genomic_DNA"/>
</dbReference>
<evidence type="ECO:0000313" key="13">
    <source>
        <dbReference type="Proteomes" id="UP000066624"/>
    </source>
</evidence>
<dbReference type="Proteomes" id="UP000066624">
    <property type="component" value="Chromosome"/>
</dbReference>
<gene>
    <name evidence="12" type="ORF">WM2015_2247</name>
</gene>
<evidence type="ECO:0000256" key="10">
    <source>
        <dbReference type="ARBA" id="ARBA00023033"/>
    </source>
</evidence>
<evidence type="ECO:0000256" key="8">
    <source>
        <dbReference type="ARBA" id="ARBA00023002"/>
    </source>
</evidence>
<keyword evidence="7" id="KW-1133">Transmembrane helix</keyword>
<comment type="subcellular location">
    <subcellularLocation>
        <location evidence="1">Cell inner membrane</location>
        <topology evidence="1">Multi-pass membrane protein</topology>
    </subcellularLocation>
</comment>
<dbReference type="PATRIC" id="fig|1579979.3.peg.2296"/>
<dbReference type="RefSeq" id="WP_049726161.1">
    <property type="nucleotide sequence ID" value="NZ_CP012154.1"/>
</dbReference>
<dbReference type="GO" id="GO:0006629">
    <property type="term" value="P:lipid metabolic process"/>
    <property type="evidence" value="ECO:0007669"/>
    <property type="project" value="InterPro"/>
</dbReference>
<keyword evidence="11" id="KW-0472">Membrane</keyword>
<dbReference type="InterPro" id="IPR033885">
    <property type="entry name" value="AlkB/XylM"/>
</dbReference>
<dbReference type="PANTHER" id="PTHR38674">
    <property type="entry name" value="ALKANE 1-MONOOXYGENASE 1"/>
    <property type="match status" value="1"/>
</dbReference>
<dbReference type="OrthoDB" id="4759734at2"/>
<dbReference type="InterPro" id="IPR005804">
    <property type="entry name" value="FA_desaturase_dom"/>
</dbReference>
<dbReference type="PANTHER" id="PTHR38674:SF1">
    <property type="entry name" value="ALKANE 1-MONOOXYGENASE 1"/>
    <property type="match status" value="1"/>
</dbReference>
<evidence type="ECO:0000256" key="5">
    <source>
        <dbReference type="ARBA" id="ARBA00022692"/>
    </source>
</evidence>
<keyword evidence="10 12" id="KW-0503">Monooxygenase</keyword>
<keyword evidence="5" id="KW-0812">Transmembrane</keyword>
<proteinExistence type="inferred from homology"/>
<accession>A0A0K0XY64</accession>
<organism evidence="12 13">
    <name type="scientific">Wenzhouxiangella marina</name>
    <dbReference type="NCBI Taxonomy" id="1579979"/>
    <lineage>
        <taxon>Bacteria</taxon>
        <taxon>Pseudomonadati</taxon>
        <taxon>Pseudomonadota</taxon>
        <taxon>Gammaproteobacteria</taxon>
        <taxon>Chromatiales</taxon>
        <taxon>Wenzhouxiangellaceae</taxon>
        <taxon>Wenzhouxiangella</taxon>
    </lineage>
</organism>